<evidence type="ECO:0000256" key="1">
    <source>
        <dbReference type="ARBA" id="ARBA00001932"/>
    </source>
</evidence>
<comment type="cofactor">
    <cofactor evidence="1">
        <name>(6R)-5,10-methylene-5,6,7,8-tetrahydrofolate</name>
        <dbReference type="ChEBI" id="CHEBI:15636"/>
    </cofactor>
</comment>
<comment type="similarity">
    <text evidence="10">Belongs to the DNA photolyase family.</text>
</comment>
<accession>A0A840A7S7</accession>
<evidence type="ECO:0000256" key="7">
    <source>
        <dbReference type="ARBA" id="ARBA00033999"/>
    </source>
</evidence>
<feature type="binding site" evidence="8">
    <location>
        <begin position="401"/>
        <end position="403"/>
    </location>
    <ligand>
        <name>FAD</name>
        <dbReference type="ChEBI" id="CHEBI:57692"/>
    </ligand>
</feature>
<evidence type="ECO:0000256" key="3">
    <source>
        <dbReference type="ARBA" id="ARBA00014046"/>
    </source>
</evidence>
<dbReference type="PANTHER" id="PTHR11455">
    <property type="entry name" value="CRYPTOCHROME"/>
    <property type="match status" value="1"/>
</dbReference>
<dbReference type="PRINTS" id="PR00147">
    <property type="entry name" value="DNAPHOTLYASE"/>
</dbReference>
<name>A0A840A7S7_9CAUL</name>
<comment type="catalytic activity">
    <reaction evidence="7">
        <text>cyclobutadipyrimidine (in DNA) = 2 pyrimidine residues (in DNA).</text>
        <dbReference type="EC" id="4.1.99.3"/>
    </reaction>
</comment>
<evidence type="ECO:0000256" key="10">
    <source>
        <dbReference type="RuleBase" id="RU004182"/>
    </source>
</evidence>
<dbReference type="InterPro" id="IPR002081">
    <property type="entry name" value="Cryptochrome/DNA_photolyase_1"/>
</dbReference>
<feature type="site" description="Electron transfer via tryptophanyl radical" evidence="9">
    <location>
        <position position="335"/>
    </location>
</feature>
<evidence type="ECO:0000256" key="2">
    <source>
        <dbReference type="ARBA" id="ARBA00013149"/>
    </source>
</evidence>
<dbReference type="Gene3D" id="1.10.579.10">
    <property type="entry name" value="DNA Cyclobutane Dipyrimidine Photolyase, subunit A, domain 3"/>
    <property type="match status" value="1"/>
</dbReference>
<evidence type="ECO:0000259" key="11">
    <source>
        <dbReference type="PROSITE" id="PS51645"/>
    </source>
</evidence>
<evidence type="ECO:0000313" key="12">
    <source>
        <dbReference type="EMBL" id="MBB3893257.1"/>
    </source>
</evidence>
<dbReference type="Gene3D" id="1.25.40.80">
    <property type="match status" value="1"/>
</dbReference>
<dbReference type="EMBL" id="JACIDK010000008">
    <property type="protein sequence ID" value="MBB3893257.1"/>
    <property type="molecule type" value="Genomic_DNA"/>
</dbReference>
<keyword evidence="13" id="KW-1185">Reference proteome</keyword>
<dbReference type="Pfam" id="PF00875">
    <property type="entry name" value="DNA_photolyase"/>
    <property type="match status" value="1"/>
</dbReference>
<comment type="cofactor">
    <cofactor evidence="8">
        <name>FAD</name>
        <dbReference type="ChEBI" id="CHEBI:57692"/>
    </cofactor>
    <text evidence="8">Binds 1 FAD per subunit.</text>
</comment>
<evidence type="ECO:0000256" key="9">
    <source>
        <dbReference type="PIRSR" id="PIRSR602081-2"/>
    </source>
</evidence>
<dbReference type="InterPro" id="IPR036155">
    <property type="entry name" value="Crypto/Photolyase_N_sf"/>
</dbReference>
<feature type="binding site" evidence="8">
    <location>
        <position position="301"/>
    </location>
    <ligand>
        <name>FAD</name>
        <dbReference type="ChEBI" id="CHEBI:57692"/>
    </ligand>
</feature>
<feature type="site" description="Electron transfer via tryptophanyl radical" evidence="9">
    <location>
        <position position="411"/>
    </location>
</feature>
<reference evidence="12 13" key="1">
    <citation type="submission" date="2020-08" db="EMBL/GenBank/DDBJ databases">
        <title>Genomic Encyclopedia of Type Strains, Phase IV (KMG-IV): sequencing the most valuable type-strain genomes for metagenomic binning, comparative biology and taxonomic classification.</title>
        <authorList>
            <person name="Goeker M."/>
        </authorList>
    </citation>
    <scope>NUCLEOTIDE SEQUENCE [LARGE SCALE GENOMIC DNA]</scope>
    <source>
        <strain evidence="12 13">DSM 21793</strain>
    </source>
</reference>
<dbReference type="Pfam" id="PF03441">
    <property type="entry name" value="FAD_binding_7"/>
    <property type="match status" value="1"/>
</dbReference>
<organism evidence="12 13">
    <name type="scientific">Phenylobacterium haematophilum</name>
    <dbReference type="NCBI Taxonomy" id="98513"/>
    <lineage>
        <taxon>Bacteria</taxon>
        <taxon>Pseudomonadati</taxon>
        <taxon>Pseudomonadota</taxon>
        <taxon>Alphaproteobacteria</taxon>
        <taxon>Caulobacterales</taxon>
        <taxon>Caulobacteraceae</taxon>
        <taxon>Phenylobacterium</taxon>
    </lineage>
</organism>
<dbReference type="GO" id="GO:0009416">
    <property type="term" value="P:response to light stimulus"/>
    <property type="evidence" value="ECO:0007669"/>
    <property type="project" value="TreeGrafter"/>
</dbReference>
<dbReference type="RefSeq" id="WP_183776645.1">
    <property type="nucleotide sequence ID" value="NZ_JACIDK010000008.1"/>
</dbReference>
<dbReference type="InterPro" id="IPR014729">
    <property type="entry name" value="Rossmann-like_a/b/a_fold"/>
</dbReference>
<evidence type="ECO:0000256" key="4">
    <source>
        <dbReference type="ARBA" id="ARBA00022630"/>
    </source>
</evidence>
<dbReference type="FunFam" id="1.10.579.10:FF:000003">
    <property type="entry name" value="Deoxyribodipyrimidine photo-lyase"/>
    <property type="match status" value="1"/>
</dbReference>
<comment type="caution">
    <text evidence="12">The sequence shown here is derived from an EMBL/GenBank/DDBJ whole genome shotgun (WGS) entry which is preliminary data.</text>
</comment>
<dbReference type="SUPFAM" id="SSF48173">
    <property type="entry name" value="Cryptochrome/photolyase FAD-binding domain"/>
    <property type="match status" value="1"/>
</dbReference>
<dbReference type="GO" id="GO:0003677">
    <property type="term" value="F:DNA binding"/>
    <property type="evidence" value="ECO:0007669"/>
    <property type="project" value="TreeGrafter"/>
</dbReference>
<keyword evidence="6 10" id="KW-0157">Chromophore</keyword>
<gene>
    <name evidence="12" type="ORF">GGQ61_003999</name>
</gene>
<feature type="domain" description="Photolyase/cryptochrome alpha/beta" evidence="11">
    <location>
        <begin position="26"/>
        <end position="155"/>
    </location>
</feature>
<keyword evidence="4 8" id="KW-0285">Flavoprotein</keyword>
<dbReference type="SUPFAM" id="SSF52425">
    <property type="entry name" value="Cryptochrome/photolyase, N-terminal domain"/>
    <property type="match status" value="1"/>
</dbReference>
<evidence type="ECO:0000313" key="13">
    <source>
        <dbReference type="Proteomes" id="UP000530564"/>
    </source>
</evidence>
<protein>
    <recommendedName>
        <fullName evidence="3">Deoxyribodipyrimidine photo-lyase</fullName>
        <ecNumber evidence="2">4.1.99.3</ecNumber>
    </recommendedName>
</protein>
<dbReference type="PANTHER" id="PTHR11455:SF9">
    <property type="entry name" value="CRYPTOCHROME CIRCADIAN CLOCK 5 ISOFORM X1"/>
    <property type="match status" value="1"/>
</dbReference>
<feature type="site" description="Electron transfer via tryptophanyl radical" evidence="9">
    <location>
        <position position="388"/>
    </location>
</feature>
<dbReference type="GO" id="GO:0071949">
    <property type="term" value="F:FAD binding"/>
    <property type="evidence" value="ECO:0007669"/>
    <property type="project" value="TreeGrafter"/>
</dbReference>
<dbReference type="PROSITE" id="PS51645">
    <property type="entry name" value="PHR_CRY_ALPHA_BETA"/>
    <property type="match status" value="1"/>
</dbReference>
<proteinExistence type="inferred from homology"/>
<dbReference type="InterPro" id="IPR018394">
    <property type="entry name" value="DNA_photolyase_1_CS_C"/>
</dbReference>
<dbReference type="InterPro" id="IPR036134">
    <property type="entry name" value="Crypto/Photolyase_FAD-like_sf"/>
</dbReference>
<evidence type="ECO:0000256" key="5">
    <source>
        <dbReference type="ARBA" id="ARBA00022827"/>
    </source>
</evidence>
<dbReference type="GO" id="GO:0000719">
    <property type="term" value="P:photoreactive repair"/>
    <property type="evidence" value="ECO:0007669"/>
    <property type="project" value="UniProtKB-ARBA"/>
</dbReference>
<dbReference type="InterPro" id="IPR006050">
    <property type="entry name" value="DNA_photolyase_N"/>
</dbReference>
<evidence type="ECO:0000256" key="6">
    <source>
        <dbReference type="ARBA" id="ARBA00022991"/>
    </source>
</evidence>
<dbReference type="Proteomes" id="UP000530564">
    <property type="component" value="Unassembled WGS sequence"/>
</dbReference>
<keyword evidence="12" id="KW-0456">Lyase</keyword>
<feature type="binding site" evidence="8">
    <location>
        <position position="249"/>
    </location>
    <ligand>
        <name>FAD</name>
        <dbReference type="ChEBI" id="CHEBI:57692"/>
    </ligand>
</feature>
<dbReference type="GO" id="GO:0003904">
    <property type="term" value="F:deoxyribodipyrimidine photo-lyase activity"/>
    <property type="evidence" value="ECO:0007669"/>
    <property type="project" value="UniProtKB-EC"/>
</dbReference>
<dbReference type="EC" id="4.1.99.3" evidence="2"/>
<dbReference type="Gene3D" id="3.40.50.620">
    <property type="entry name" value="HUPs"/>
    <property type="match status" value="1"/>
</dbReference>
<dbReference type="AlphaFoldDB" id="A0A840A7S7"/>
<dbReference type="InterPro" id="IPR005101">
    <property type="entry name" value="Cryptochr/Photolyase_FAD-bd"/>
</dbReference>
<keyword evidence="5 8" id="KW-0274">FAD</keyword>
<sequence length="504" mass="55997">MISSPASGLRAAELAKGCWTSEIRAVTTLLWFRSDLRLADNPALAAALANDGPVAPVFILDDEDAGRWRLGGASRWWLHHSLAALAADLAARGSRLILRRGPAEREIERLVAETGAASVVWNRRYEPWAVARDERLKATLKGRGVAARSFNAGLLREPWEVMNGKGEPYRVFTPFWRALRAGLELPAVIEPPARLAGPQAWPHSDVIENWGLTPKQPDWAGGLRDTWGPGEAGAWERLDAFAGRTSLEYGEARNLPGREGTSRLSPHLHFGEIGPRQVWRALTGRALAESGDLMPAGVEIFLSEIAWREFSHHLLFHAQKLPEQPLRPEFSAFPWASDPTGLARWREGATGYPIVDAGMRQLWATGWMHNRVRMIVASFLIKHLLIDWREGQAWFWDTLVDADLANNAANWQWVAGSGADASPYFRIFNPVTQGQKFDPDGAYVRRWVPELAKLPDKFLHAPWTARSIDLADAGVRLGVDYPAPIVDHAMARARALKAYASTRA</sequence>
<dbReference type="PROSITE" id="PS00691">
    <property type="entry name" value="DNA_PHOTOLYASES_1_2"/>
    <property type="match status" value="1"/>
</dbReference>
<evidence type="ECO:0000256" key="8">
    <source>
        <dbReference type="PIRSR" id="PIRSR602081-1"/>
    </source>
</evidence>
<feature type="binding site" evidence="8">
    <location>
        <begin position="261"/>
        <end position="265"/>
    </location>
    <ligand>
        <name>FAD</name>
        <dbReference type="ChEBI" id="CHEBI:57692"/>
    </ligand>
</feature>
<dbReference type="PROSITE" id="PS00394">
    <property type="entry name" value="DNA_PHOTOLYASES_1_1"/>
    <property type="match status" value="1"/>
</dbReference>